<accession>A0AAD3CDG5</accession>
<sequence>MQNPSLQQRRNRIRPKGAPSQGNKYSKSSLNVNEKKGGVSAFLLFIFGLILFGGLFYVDHITHSNIRHRLHIPEGDNYKMSKQEAELYKSNSNAAYSNDNLHADDGRMYHLIFSTDCSEFQHWQSYLLFHTAMKVKQPGTVTRIASGCSEDDAVKAKKWHKEHVSDVFGNHFILHLTPHFSGVKDKDGKTVGDYKFFNKPFGLKHWLEIGLGFAENSKTKLNNEDDVVILIDPDMILLRPITGDFSNDRDVVIGKENEKDRKLKVEHGSPFAQKYGLGAQWRTFNLHEIAGADSPAKKVTQNDANVHYPVGPPYIGTVRDMYAISQKWTEFVPRVHKEYPYLLAEMYAYCIAAAHLELPYQLIDSLMISNTGAGGEGWPMVDKIPHEEACDFARHPDHSKYAVPSVIHLCQRYSVGDWFFGKRKMTKDFFECESPLMEEPPSNVVVESDYKFPPGGTRKEIDTKTAQREGFMVCSITSALNEAAVFYKKNHCNGEGNMEKTLNLAKLK</sequence>
<keyword evidence="2" id="KW-0472">Membrane</keyword>
<comment type="caution">
    <text evidence="3">The sequence shown here is derived from an EMBL/GenBank/DDBJ whole genome shotgun (WGS) entry which is preliminary data.</text>
</comment>
<feature type="transmembrane region" description="Helical" evidence="2">
    <location>
        <begin position="37"/>
        <end position="58"/>
    </location>
</feature>
<dbReference type="PANTHER" id="PTHR31485:SF7">
    <property type="entry name" value="PEPTIDYL SERINE ALPHA-GALACTOSYLTRANSFERASE"/>
    <property type="match status" value="1"/>
</dbReference>
<dbReference type="AlphaFoldDB" id="A0AAD3CDG5"/>
<dbReference type="EMBL" id="BLLK01000013">
    <property type="protein sequence ID" value="GFH43614.1"/>
    <property type="molecule type" value="Genomic_DNA"/>
</dbReference>
<feature type="compositionally biased region" description="Polar residues" evidence="1">
    <location>
        <begin position="20"/>
        <end position="29"/>
    </location>
</feature>
<organism evidence="3 4">
    <name type="scientific">Chaetoceros tenuissimus</name>
    <dbReference type="NCBI Taxonomy" id="426638"/>
    <lineage>
        <taxon>Eukaryota</taxon>
        <taxon>Sar</taxon>
        <taxon>Stramenopiles</taxon>
        <taxon>Ochrophyta</taxon>
        <taxon>Bacillariophyta</taxon>
        <taxon>Coscinodiscophyceae</taxon>
        <taxon>Chaetocerotophycidae</taxon>
        <taxon>Chaetocerotales</taxon>
        <taxon>Chaetocerotaceae</taxon>
        <taxon>Chaetoceros</taxon>
    </lineage>
</organism>
<keyword evidence="4" id="KW-1185">Reference proteome</keyword>
<evidence type="ECO:0000313" key="3">
    <source>
        <dbReference type="EMBL" id="GFH43614.1"/>
    </source>
</evidence>
<evidence type="ECO:0000256" key="1">
    <source>
        <dbReference type="SAM" id="MobiDB-lite"/>
    </source>
</evidence>
<keyword evidence="2" id="KW-0812">Transmembrane</keyword>
<name>A0AAD3CDG5_9STRA</name>
<evidence type="ECO:0000313" key="4">
    <source>
        <dbReference type="Proteomes" id="UP001054902"/>
    </source>
</evidence>
<keyword evidence="2" id="KW-1133">Transmembrane helix</keyword>
<reference evidence="3 4" key="1">
    <citation type="journal article" date="2021" name="Sci. Rep.">
        <title>The genome of the diatom Chaetoceros tenuissimus carries an ancient integrated fragment of an extant virus.</title>
        <authorList>
            <person name="Hongo Y."/>
            <person name="Kimura K."/>
            <person name="Takaki Y."/>
            <person name="Yoshida Y."/>
            <person name="Baba S."/>
            <person name="Kobayashi G."/>
            <person name="Nagasaki K."/>
            <person name="Hano T."/>
            <person name="Tomaru Y."/>
        </authorList>
    </citation>
    <scope>NUCLEOTIDE SEQUENCE [LARGE SCALE GENOMIC DNA]</scope>
    <source>
        <strain evidence="3 4">NIES-3715</strain>
    </source>
</reference>
<gene>
    <name evidence="3" type="ORF">CTEN210_00087</name>
</gene>
<dbReference type="InterPro" id="IPR044845">
    <property type="entry name" value="HPAT/SRGT1-like"/>
</dbReference>
<dbReference type="Proteomes" id="UP001054902">
    <property type="component" value="Unassembled WGS sequence"/>
</dbReference>
<evidence type="ECO:0000256" key="2">
    <source>
        <dbReference type="SAM" id="Phobius"/>
    </source>
</evidence>
<feature type="region of interest" description="Disordered" evidence="1">
    <location>
        <begin position="1"/>
        <end position="29"/>
    </location>
</feature>
<proteinExistence type="predicted"/>
<dbReference type="GO" id="GO:0016757">
    <property type="term" value="F:glycosyltransferase activity"/>
    <property type="evidence" value="ECO:0007669"/>
    <property type="project" value="InterPro"/>
</dbReference>
<dbReference type="PANTHER" id="PTHR31485">
    <property type="entry name" value="PEPTIDYL SERINE ALPHA-GALACTOSYLTRANSFERASE"/>
    <property type="match status" value="1"/>
</dbReference>
<protein>
    <submittedName>
        <fullName evidence="3">Uncharacterized protein</fullName>
    </submittedName>
</protein>